<feature type="transmembrane region" description="Helical" evidence="6">
    <location>
        <begin position="156"/>
        <end position="176"/>
    </location>
</feature>
<evidence type="ECO:0000256" key="4">
    <source>
        <dbReference type="ARBA" id="ARBA00022989"/>
    </source>
</evidence>
<feature type="transmembrane region" description="Helical" evidence="6">
    <location>
        <begin position="243"/>
        <end position="268"/>
    </location>
</feature>
<keyword evidence="2" id="KW-1003">Cell membrane</keyword>
<evidence type="ECO:0000256" key="5">
    <source>
        <dbReference type="ARBA" id="ARBA00023136"/>
    </source>
</evidence>
<dbReference type="Pfam" id="PF02653">
    <property type="entry name" value="BPD_transp_2"/>
    <property type="match status" value="1"/>
</dbReference>
<sequence>MALRWILLALLLAVLAAVPAFAASSQTFLAIVFAKSLAVLGLLLLLQAGQVSFGHGMFFATGAYTVAFLGRSMGGGDIALLLAASAVSSVVLGLLVGLFVVRYRYIFFGMLNLAFSMVLYSILEKFFHLTGGSDGLRIRRPSAFGFAFDRAQFDTLIYYLTLVLAFGAAYLVWRYLRSPLGQALKAIKSNETRLEYIGLSARFVMLVGYVISALLCGIGGACLGIIQGIATPEYSYWTRSAEFVFIAILGGVGHVAGALTGTFVYEAVRTYAAAFVADSWQMILGFVLLAIILKAPTGIVGLVQAIAGRRKAQADAALTVETAR</sequence>
<keyword evidence="9" id="KW-1185">Reference proteome</keyword>
<name>A0ABW6ZWW1_9HYPH</name>
<feature type="transmembrane region" description="Helical" evidence="6">
    <location>
        <begin position="105"/>
        <end position="123"/>
    </location>
</feature>
<comment type="caution">
    <text evidence="8">The sequence shown here is derived from an EMBL/GenBank/DDBJ whole genome shotgun (WGS) entry which is preliminary data.</text>
</comment>
<evidence type="ECO:0000256" key="1">
    <source>
        <dbReference type="ARBA" id="ARBA00004651"/>
    </source>
</evidence>
<dbReference type="Proteomes" id="UP001604002">
    <property type="component" value="Unassembled WGS sequence"/>
</dbReference>
<dbReference type="EMBL" id="JBAFVH010000005">
    <property type="protein sequence ID" value="MFG1372500.1"/>
    <property type="molecule type" value="Genomic_DNA"/>
</dbReference>
<reference evidence="8 9" key="1">
    <citation type="submission" date="2024-02" db="EMBL/GenBank/DDBJ databases">
        <title>Expansion and revision of Xanthobacter and proposal of Roseixanthobacter gen. nov.</title>
        <authorList>
            <person name="Soltysiak M.P.M."/>
            <person name="Jalihal A."/>
            <person name="Ory A."/>
            <person name="Chrisophersen C."/>
            <person name="Lee A.D."/>
            <person name="Boulton J."/>
            <person name="Springer M."/>
        </authorList>
    </citation>
    <scope>NUCLEOTIDE SEQUENCE [LARGE SCALE GENOMIC DNA]</scope>
    <source>
        <strain evidence="8 9">23A</strain>
    </source>
</reference>
<dbReference type="PANTHER" id="PTHR30482:SF17">
    <property type="entry name" value="ABC TRANSPORTER ATP-BINDING PROTEIN"/>
    <property type="match status" value="1"/>
</dbReference>
<dbReference type="RefSeq" id="WP_393992387.1">
    <property type="nucleotide sequence ID" value="NZ_JBAFVH010000005.1"/>
</dbReference>
<gene>
    <name evidence="8" type="ORF">V5F32_10030</name>
</gene>
<keyword evidence="7" id="KW-0732">Signal</keyword>
<keyword evidence="4 6" id="KW-1133">Transmembrane helix</keyword>
<evidence type="ECO:0000313" key="8">
    <source>
        <dbReference type="EMBL" id="MFG1372500.1"/>
    </source>
</evidence>
<comment type="subcellular location">
    <subcellularLocation>
        <location evidence="1">Cell membrane</location>
        <topology evidence="1">Multi-pass membrane protein</topology>
    </subcellularLocation>
</comment>
<dbReference type="PANTHER" id="PTHR30482">
    <property type="entry name" value="HIGH-AFFINITY BRANCHED-CHAIN AMINO ACID TRANSPORT SYSTEM PERMEASE"/>
    <property type="match status" value="1"/>
</dbReference>
<proteinExistence type="predicted"/>
<feature type="signal peptide" evidence="7">
    <location>
        <begin position="1"/>
        <end position="22"/>
    </location>
</feature>
<evidence type="ECO:0000256" key="2">
    <source>
        <dbReference type="ARBA" id="ARBA00022475"/>
    </source>
</evidence>
<keyword evidence="5 6" id="KW-0472">Membrane</keyword>
<dbReference type="InterPro" id="IPR043428">
    <property type="entry name" value="LivM-like"/>
</dbReference>
<feature type="transmembrane region" description="Helical" evidence="6">
    <location>
        <begin position="196"/>
        <end position="223"/>
    </location>
</feature>
<evidence type="ECO:0000313" key="9">
    <source>
        <dbReference type="Proteomes" id="UP001604002"/>
    </source>
</evidence>
<feature type="transmembrane region" description="Helical" evidence="6">
    <location>
        <begin position="280"/>
        <end position="303"/>
    </location>
</feature>
<dbReference type="CDD" id="cd06581">
    <property type="entry name" value="TM_PBP1_LivM_like"/>
    <property type="match status" value="1"/>
</dbReference>
<feature type="chain" id="PRO_5047345569" evidence="7">
    <location>
        <begin position="23"/>
        <end position="324"/>
    </location>
</feature>
<organism evidence="8 9">
    <name type="scientific">Xanthobacter oligotrophicus</name>
    <dbReference type="NCBI Taxonomy" id="2607286"/>
    <lineage>
        <taxon>Bacteria</taxon>
        <taxon>Pseudomonadati</taxon>
        <taxon>Pseudomonadota</taxon>
        <taxon>Alphaproteobacteria</taxon>
        <taxon>Hyphomicrobiales</taxon>
        <taxon>Xanthobacteraceae</taxon>
        <taxon>Xanthobacter</taxon>
    </lineage>
</organism>
<feature type="transmembrane region" description="Helical" evidence="6">
    <location>
        <begin position="38"/>
        <end position="66"/>
    </location>
</feature>
<accession>A0ABW6ZWW1</accession>
<feature type="transmembrane region" description="Helical" evidence="6">
    <location>
        <begin position="78"/>
        <end position="99"/>
    </location>
</feature>
<protein>
    <submittedName>
        <fullName evidence="8">Branched-chain amino acid ABC transporter permease</fullName>
    </submittedName>
</protein>
<dbReference type="InterPro" id="IPR001851">
    <property type="entry name" value="ABC_transp_permease"/>
</dbReference>
<keyword evidence="3 6" id="KW-0812">Transmembrane</keyword>
<evidence type="ECO:0000256" key="6">
    <source>
        <dbReference type="SAM" id="Phobius"/>
    </source>
</evidence>
<evidence type="ECO:0000256" key="3">
    <source>
        <dbReference type="ARBA" id="ARBA00022692"/>
    </source>
</evidence>
<evidence type="ECO:0000256" key="7">
    <source>
        <dbReference type="SAM" id="SignalP"/>
    </source>
</evidence>